<dbReference type="AlphaFoldDB" id="A0AAW1RWQ9"/>
<name>A0AAW1RWQ9_9CHLO</name>
<proteinExistence type="predicted"/>
<evidence type="ECO:0000256" key="1">
    <source>
        <dbReference type="SAM" id="MobiDB-lite"/>
    </source>
</evidence>
<feature type="region of interest" description="Disordered" evidence="1">
    <location>
        <begin position="238"/>
        <end position="258"/>
    </location>
</feature>
<organism evidence="2 3">
    <name type="scientific">Apatococcus lobatus</name>
    <dbReference type="NCBI Taxonomy" id="904363"/>
    <lineage>
        <taxon>Eukaryota</taxon>
        <taxon>Viridiplantae</taxon>
        <taxon>Chlorophyta</taxon>
        <taxon>core chlorophytes</taxon>
        <taxon>Trebouxiophyceae</taxon>
        <taxon>Chlorellales</taxon>
        <taxon>Chlorellaceae</taxon>
        <taxon>Apatococcus</taxon>
    </lineage>
</organism>
<protein>
    <submittedName>
        <fullName evidence="2">Uncharacterized protein</fullName>
    </submittedName>
</protein>
<dbReference type="EMBL" id="JALJOS010000006">
    <property type="protein sequence ID" value="KAK9837813.1"/>
    <property type="molecule type" value="Genomic_DNA"/>
</dbReference>
<evidence type="ECO:0000313" key="3">
    <source>
        <dbReference type="Proteomes" id="UP001438707"/>
    </source>
</evidence>
<accession>A0AAW1RWQ9</accession>
<keyword evidence="3" id="KW-1185">Reference proteome</keyword>
<gene>
    <name evidence="2" type="ORF">WJX74_005620</name>
</gene>
<dbReference type="Proteomes" id="UP001438707">
    <property type="component" value="Unassembled WGS sequence"/>
</dbReference>
<reference evidence="2 3" key="1">
    <citation type="journal article" date="2024" name="Nat. Commun.">
        <title>Phylogenomics reveals the evolutionary origins of lichenization in chlorophyte algae.</title>
        <authorList>
            <person name="Puginier C."/>
            <person name="Libourel C."/>
            <person name="Otte J."/>
            <person name="Skaloud P."/>
            <person name="Haon M."/>
            <person name="Grisel S."/>
            <person name="Petersen M."/>
            <person name="Berrin J.G."/>
            <person name="Delaux P.M."/>
            <person name="Dal Grande F."/>
            <person name="Keller J."/>
        </authorList>
    </citation>
    <scope>NUCLEOTIDE SEQUENCE [LARGE SCALE GENOMIC DNA]</scope>
    <source>
        <strain evidence="2 3">SAG 2145</strain>
    </source>
</reference>
<comment type="caution">
    <text evidence="2">The sequence shown here is derived from an EMBL/GenBank/DDBJ whole genome shotgun (WGS) entry which is preliminary data.</text>
</comment>
<sequence>MLGSWNIVESITSNFEEGRGQGRHLTQPQHKKPTFAQKSCMAEEVCMKEVCGSGYEHNAAKFPYTAEYWKTPLEDATAFTFKVCAKWCGETDSNCQPLNTFAIRLDSQLVQNAHFIQSVKPAGRLQDTCDEVGIGYRWEAAALGALHNHQSSGGEVCEHFEMVVRHDPHQSGPFWLTDICQQSVDVVLNQNGKIMMAQSTSVAAQDKFTDAGSCLIHFQSSTGQWGFTLLPDSEFTTRDLRPSDHEPTEINNDQHVDTSRRKLLTLDLPVPPS</sequence>
<evidence type="ECO:0000313" key="2">
    <source>
        <dbReference type="EMBL" id="KAK9837813.1"/>
    </source>
</evidence>